<gene>
    <name evidence="1" type="ORF">NBR_LOCUS221</name>
</gene>
<dbReference type="AlphaFoldDB" id="A0A0N4XCM8"/>
<evidence type="ECO:0000313" key="1">
    <source>
        <dbReference type="EMBL" id="VDL62588.1"/>
    </source>
</evidence>
<dbReference type="EMBL" id="UYSL01000070">
    <property type="protein sequence ID" value="VDL62588.1"/>
    <property type="molecule type" value="Genomic_DNA"/>
</dbReference>
<name>A0A0N4XCM8_NIPBR</name>
<evidence type="ECO:0000313" key="2">
    <source>
        <dbReference type="Proteomes" id="UP000271162"/>
    </source>
</evidence>
<dbReference type="Proteomes" id="UP000271162">
    <property type="component" value="Unassembled WGS sequence"/>
</dbReference>
<sequence>MRWRSDGSDKSKVLRDVEDYTRLICIRKLMLRVF</sequence>
<dbReference type="WBParaSite" id="NBR_0000022001-mRNA-1">
    <property type="protein sequence ID" value="NBR_0000022001-mRNA-1"/>
    <property type="gene ID" value="NBR_0000022001"/>
</dbReference>
<protein>
    <submittedName>
        <fullName evidence="1 3">Uncharacterized protein</fullName>
    </submittedName>
</protein>
<proteinExistence type="predicted"/>
<reference evidence="3" key="1">
    <citation type="submission" date="2017-02" db="UniProtKB">
        <authorList>
            <consortium name="WormBaseParasite"/>
        </authorList>
    </citation>
    <scope>IDENTIFICATION</scope>
</reference>
<keyword evidence="2" id="KW-1185">Reference proteome</keyword>
<evidence type="ECO:0000313" key="3">
    <source>
        <dbReference type="WBParaSite" id="NBR_0000022001-mRNA-1"/>
    </source>
</evidence>
<reference evidence="1 2" key="2">
    <citation type="submission" date="2018-11" db="EMBL/GenBank/DDBJ databases">
        <authorList>
            <consortium name="Pathogen Informatics"/>
        </authorList>
    </citation>
    <scope>NUCLEOTIDE SEQUENCE [LARGE SCALE GENOMIC DNA]</scope>
</reference>
<accession>A0A0N4XCM8</accession>
<organism evidence="3">
    <name type="scientific">Nippostrongylus brasiliensis</name>
    <name type="common">Rat hookworm</name>
    <dbReference type="NCBI Taxonomy" id="27835"/>
    <lineage>
        <taxon>Eukaryota</taxon>
        <taxon>Metazoa</taxon>
        <taxon>Ecdysozoa</taxon>
        <taxon>Nematoda</taxon>
        <taxon>Chromadorea</taxon>
        <taxon>Rhabditida</taxon>
        <taxon>Rhabditina</taxon>
        <taxon>Rhabditomorpha</taxon>
        <taxon>Strongyloidea</taxon>
        <taxon>Heligmosomidae</taxon>
        <taxon>Nippostrongylus</taxon>
    </lineage>
</organism>